<dbReference type="InterPro" id="IPR011701">
    <property type="entry name" value="MFS"/>
</dbReference>
<evidence type="ECO:0000313" key="7">
    <source>
        <dbReference type="Proteomes" id="UP001166286"/>
    </source>
</evidence>
<dbReference type="PROSITE" id="PS50850">
    <property type="entry name" value="MFS"/>
    <property type="match status" value="1"/>
</dbReference>
<dbReference type="Pfam" id="PF07690">
    <property type="entry name" value="MFS_1"/>
    <property type="match status" value="1"/>
</dbReference>
<protein>
    <recommendedName>
        <fullName evidence="5">Major facilitator superfamily (MFS) profile domain-containing protein</fullName>
    </recommendedName>
</protein>
<dbReference type="GO" id="GO:0022857">
    <property type="term" value="F:transmembrane transporter activity"/>
    <property type="evidence" value="ECO:0007669"/>
    <property type="project" value="InterPro"/>
</dbReference>
<name>A0AA39R3J3_9LECA</name>
<sequence>MASTELNPSESSTEEKSIPDVLPSNPTSEIPNGGVVAWVQCAGSFFLFFNCWGVVNTFGVYQTFYERSLLPNETSSNISWIGSIQSFLLIFVGIFVGPLFDHGYFRSLILIGSFGVVFGMMMTSLCTTYWQILLSQGVIVGLGCGFLFVPSIAVIPYYFSTRKALAQGLAACGSSLGGIIYPILFQNLQTRIGFPWATRVMAFIILATLIMPIACLKVRVKPGAARKLIDSSAWREAPFLLFSVAEFFGFMGLYIPFFYVQLYAIEKTDIGEHLAFYLLTLLNAGSLFGRILPNFIADKIGPINVLIPCILTAAVLAFAWIGITTPGGIIVFCFLYGFFTGSFVSLPPTIVFTLSPSLSVYGTRNGMLFLPISLGLLIGNPIAGAILRSGWRNVEAFCGVAIVVSGGLLIATRIAKTGLIVKARA</sequence>
<dbReference type="EMBL" id="JAFEKC020000005">
    <property type="protein sequence ID" value="KAK0514232.1"/>
    <property type="molecule type" value="Genomic_DNA"/>
</dbReference>
<keyword evidence="4" id="KW-0812">Transmembrane</keyword>
<dbReference type="InterPro" id="IPR036259">
    <property type="entry name" value="MFS_trans_sf"/>
</dbReference>
<feature type="transmembrane region" description="Helical" evidence="4">
    <location>
        <begin position="393"/>
        <end position="415"/>
    </location>
</feature>
<accession>A0AA39R3J3</accession>
<feature type="transmembrane region" description="Helical" evidence="4">
    <location>
        <begin position="138"/>
        <end position="159"/>
    </location>
</feature>
<reference evidence="6" key="1">
    <citation type="submission" date="2023-03" db="EMBL/GenBank/DDBJ databases">
        <title>Complete genome of Cladonia borealis.</title>
        <authorList>
            <person name="Park H."/>
        </authorList>
    </citation>
    <scope>NUCLEOTIDE SEQUENCE</scope>
    <source>
        <strain evidence="6">ANT050790</strain>
    </source>
</reference>
<dbReference type="PANTHER" id="PTHR11360:SF234">
    <property type="entry name" value="MFS-TYPE TRANSPORTER DBAD-RELATED"/>
    <property type="match status" value="1"/>
</dbReference>
<feature type="transmembrane region" description="Helical" evidence="4">
    <location>
        <begin position="166"/>
        <end position="184"/>
    </location>
</feature>
<evidence type="ECO:0000256" key="4">
    <source>
        <dbReference type="SAM" id="Phobius"/>
    </source>
</evidence>
<organism evidence="6 7">
    <name type="scientific">Cladonia borealis</name>
    <dbReference type="NCBI Taxonomy" id="184061"/>
    <lineage>
        <taxon>Eukaryota</taxon>
        <taxon>Fungi</taxon>
        <taxon>Dikarya</taxon>
        <taxon>Ascomycota</taxon>
        <taxon>Pezizomycotina</taxon>
        <taxon>Lecanoromycetes</taxon>
        <taxon>OSLEUM clade</taxon>
        <taxon>Lecanoromycetidae</taxon>
        <taxon>Lecanorales</taxon>
        <taxon>Lecanorineae</taxon>
        <taxon>Cladoniaceae</taxon>
        <taxon>Cladonia</taxon>
    </lineage>
</organism>
<feature type="transmembrane region" description="Helical" evidence="4">
    <location>
        <begin position="35"/>
        <end position="58"/>
    </location>
</feature>
<dbReference type="SUPFAM" id="SSF103473">
    <property type="entry name" value="MFS general substrate transporter"/>
    <property type="match status" value="1"/>
</dbReference>
<dbReference type="InterPro" id="IPR020846">
    <property type="entry name" value="MFS_dom"/>
</dbReference>
<proteinExistence type="inferred from homology"/>
<gene>
    <name evidence="6" type="ORF">JMJ35_002849</name>
</gene>
<dbReference type="InterPro" id="IPR050327">
    <property type="entry name" value="Proton-linked_MCT"/>
</dbReference>
<comment type="similarity">
    <text evidence="2">Belongs to the major facilitator superfamily. Monocarboxylate porter (TC 2.A.1.13) family.</text>
</comment>
<feature type="transmembrane region" description="Helical" evidence="4">
    <location>
        <begin position="366"/>
        <end position="387"/>
    </location>
</feature>
<dbReference type="CDD" id="cd17352">
    <property type="entry name" value="MFS_MCT_SLC16"/>
    <property type="match status" value="1"/>
</dbReference>
<feature type="transmembrane region" description="Helical" evidence="4">
    <location>
        <begin position="196"/>
        <end position="218"/>
    </location>
</feature>
<evidence type="ECO:0000256" key="1">
    <source>
        <dbReference type="ARBA" id="ARBA00004141"/>
    </source>
</evidence>
<evidence type="ECO:0000313" key="6">
    <source>
        <dbReference type="EMBL" id="KAK0514232.1"/>
    </source>
</evidence>
<comment type="subcellular location">
    <subcellularLocation>
        <location evidence="1">Membrane</location>
        <topology evidence="1">Multi-pass membrane protein</topology>
    </subcellularLocation>
</comment>
<comment type="caution">
    <text evidence="6">The sequence shown here is derived from an EMBL/GenBank/DDBJ whole genome shotgun (WGS) entry which is preliminary data.</text>
</comment>
<feature type="compositionally biased region" description="Polar residues" evidence="3">
    <location>
        <begin position="1"/>
        <end position="11"/>
    </location>
</feature>
<dbReference type="GO" id="GO:0016020">
    <property type="term" value="C:membrane"/>
    <property type="evidence" value="ECO:0007669"/>
    <property type="project" value="UniProtKB-SubCell"/>
</dbReference>
<evidence type="ECO:0000256" key="3">
    <source>
        <dbReference type="SAM" id="MobiDB-lite"/>
    </source>
</evidence>
<dbReference type="PANTHER" id="PTHR11360">
    <property type="entry name" value="MONOCARBOXYLATE TRANSPORTER"/>
    <property type="match status" value="1"/>
</dbReference>
<keyword evidence="4" id="KW-1133">Transmembrane helix</keyword>
<keyword evidence="7" id="KW-1185">Reference proteome</keyword>
<evidence type="ECO:0000259" key="5">
    <source>
        <dbReference type="PROSITE" id="PS50850"/>
    </source>
</evidence>
<feature type="region of interest" description="Disordered" evidence="3">
    <location>
        <begin position="1"/>
        <end position="25"/>
    </location>
</feature>
<dbReference type="Proteomes" id="UP001166286">
    <property type="component" value="Unassembled WGS sequence"/>
</dbReference>
<feature type="domain" description="Major facilitator superfamily (MFS) profile" evidence="5">
    <location>
        <begin position="36"/>
        <end position="424"/>
    </location>
</feature>
<feature type="transmembrane region" description="Helical" evidence="4">
    <location>
        <begin position="107"/>
        <end position="132"/>
    </location>
</feature>
<feature type="transmembrane region" description="Helical" evidence="4">
    <location>
        <begin position="78"/>
        <end position="100"/>
    </location>
</feature>
<keyword evidence="4" id="KW-0472">Membrane</keyword>
<dbReference type="Gene3D" id="1.20.1250.20">
    <property type="entry name" value="MFS general substrate transporter like domains"/>
    <property type="match status" value="2"/>
</dbReference>
<feature type="transmembrane region" description="Helical" evidence="4">
    <location>
        <begin position="274"/>
        <end position="293"/>
    </location>
</feature>
<evidence type="ECO:0000256" key="2">
    <source>
        <dbReference type="ARBA" id="ARBA00006727"/>
    </source>
</evidence>
<feature type="transmembrane region" description="Helical" evidence="4">
    <location>
        <begin position="329"/>
        <end position="354"/>
    </location>
</feature>
<feature type="transmembrane region" description="Helical" evidence="4">
    <location>
        <begin position="305"/>
        <end position="323"/>
    </location>
</feature>
<feature type="transmembrane region" description="Helical" evidence="4">
    <location>
        <begin position="239"/>
        <end position="262"/>
    </location>
</feature>
<dbReference type="AlphaFoldDB" id="A0AA39R3J3"/>